<dbReference type="InterPro" id="IPR010982">
    <property type="entry name" value="Lambda_DNA-bd_dom_sf"/>
</dbReference>
<keyword evidence="2" id="KW-1133">Transmembrane helix</keyword>
<feature type="compositionally biased region" description="Low complexity" evidence="1">
    <location>
        <begin position="162"/>
        <end position="191"/>
    </location>
</feature>
<organism evidence="4">
    <name type="scientific">Thermomicrobium roseum</name>
    <dbReference type="NCBI Taxonomy" id="500"/>
    <lineage>
        <taxon>Bacteria</taxon>
        <taxon>Pseudomonadati</taxon>
        <taxon>Thermomicrobiota</taxon>
        <taxon>Thermomicrobia</taxon>
        <taxon>Thermomicrobiales</taxon>
        <taxon>Thermomicrobiaceae</taxon>
        <taxon>Thermomicrobium</taxon>
    </lineage>
</organism>
<reference evidence="4" key="1">
    <citation type="journal article" date="2020" name="mSystems">
        <title>Genome- and Community-Level Interaction Insights into Carbon Utilization and Element Cycling Functions of Hydrothermarchaeota in Hydrothermal Sediment.</title>
        <authorList>
            <person name="Zhou Z."/>
            <person name="Liu Y."/>
            <person name="Xu W."/>
            <person name="Pan J."/>
            <person name="Luo Z.H."/>
            <person name="Li M."/>
        </authorList>
    </citation>
    <scope>NUCLEOTIDE SEQUENCE [LARGE SCALE GENOMIC DNA]</scope>
    <source>
        <strain evidence="4">SpSt-222</strain>
    </source>
</reference>
<dbReference type="Gene3D" id="1.10.260.40">
    <property type="entry name" value="lambda repressor-like DNA-binding domains"/>
    <property type="match status" value="1"/>
</dbReference>
<dbReference type="AlphaFoldDB" id="A0A7C1JMW2"/>
<name>A0A7C1JMW2_THERO</name>
<feature type="region of interest" description="Disordered" evidence="1">
    <location>
        <begin position="135"/>
        <end position="211"/>
    </location>
</feature>
<accession>A0A7C1JMW2</accession>
<evidence type="ECO:0000256" key="1">
    <source>
        <dbReference type="SAM" id="MobiDB-lite"/>
    </source>
</evidence>
<dbReference type="InterPro" id="IPR050400">
    <property type="entry name" value="Bact_Cytoskel_RodZ"/>
</dbReference>
<dbReference type="PANTHER" id="PTHR34475">
    <property type="match status" value="1"/>
</dbReference>
<dbReference type="InterPro" id="IPR025194">
    <property type="entry name" value="RodZ-like_C"/>
</dbReference>
<comment type="caution">
    <text evidence="4">The sequence shown here is derived from an EMBL/GenBank/DDBJ whole genome shotgun (WGS) entry which is preliminary data.</text>
</comment>
<gene>
    <name evidence="4" type="ORF">ENP47_02800</name>
</gene>
<dbReference type="Pfam" id="PF13464">
    <property type="entry name" value="RodZ_C"/>
    <property type="match status" value="1"/>
</dbReference>
<dbReference type="EMBL" id="DSJL01000007">
    <property type="protein sequence ID" value="HEF64525.1"/>
    <property type="molecule type" value="Genomic_DNA"/>
</dbReference>
<evidence type="ECO:0000313" key="4">
    <source>
        <dbReference type="EMBL" id="HEF64525.1"/>
    </source>
</evidence>
<evidence type="ECO:0000259" key="3">
    <source>
        <dbReference type="Pfam" id="PF13464"/>
    </source>
</evidence>
<proteinExistence type="predicted"/>
<evidence type="ECO:0000256" key="2">
    <source>
        <dbReference type="SAM" id="Phobius"/>
    </source>
</evidence>
<keyword evidence="2" id="KW-0472">Membrane</keyword>
<feature type="domain" description="Cytoskeleton protein RodZ-like C-terminal" evidence="3">
    <location>
        <begin position="217"/>
        <end position="283"/>
    </location>
</feature>
<keyword evidence="2" id="KW-0812">Transmembrane</keyword>
<sequence>MGEFGELLRNARAYRGVSLVDAERATRINRRYLAALEQEAFDQLPPLTYARGIVRIYAQYLGLDPVTVLAKFEEAHGQRSMGFRVVPAVRPVQEPLMHWAPNFAVIAFMLAISAIVFALVYTTYLAPRQQPTPTLLASTENTTPVPTVPPSLNVDTPEPMNSPAAAPSPSPTASATPTAPSAAPTPAAAPEETPPPSVEPTPPPTPEAPSGEHLFEIVTTGRVWVQATVDGRIVLAEVLDAGARRTYRGQTLTVSSGNAPLVRVIVDGEDRGPLGQRWDQTATYP</sequence>
<feature type="compositionally biased region" description="Pro residues" evidence="1">
    <location>
        <begin position="192"/>
        <end position="207"/>
    </location>
</feature>
<protein>
    <submittedName>
        <fullName evidence="4">Helix-turn-helix domain-containing protein</fullName>
    </submittedName>
</protein>
<feature type="transmembrane region" description="Helical" evidence="2">
    <location>
        <begin position="103"/>
        <end position="126"/>
    </location>
</feature>
<dbReference type="GO" id="GO:0003677">
    <property type="term" value="F:DNA binding"/>
    <property type="evidence" value="ECO:0007669"/>
    <property type="project" value="InterPro"/>
</dbReference>
<dbReference type="PANTHER" id="PTHR34475:SF1">
    <property type="entry name" value="CYTOSKELETON PROTEIN RODZ"/>
    <property type="match status" value="1"/>
</dbReference>
<dbReference type="Pfam" id="PF13413">
    <property type="entry name" value="HTH_25"/>
    <property type="match status" value="1"/>
</dbReference>